<evidence type="ECO:0000313" key="3">
    <source>
        <dbReference type="EMBL" id="QCD78690.1"/>
    </source>
</evidence>
<feature type="region of interest" description="Disordered" evidence="1">
    <location>
        <begin position="231"/>
        <end position="252"/>
    </location>
</feature>
<keyword evidence="4" id="KW-1185">Reference proteome</keyword>
<sequence length="252" mass="27622">MPSASALLASGVFEPRQYEEVPKFATSHCSPWSLSEHFARGGGILVFVFSCGGVWFVIGEGDVLAAHGKGVIWWCWISRSLGSIGSWWFVVVAFRPCSGSMGLSVAVGWSFNAGEGLVVTTFADDLNGEDERNSANGGASKVPLWLRVLREPRQKNDNLKILFAATTYKSQLIEHVLENMLRTTLHNASLHPESQLKGYHFEPRLKECSSKVHLKVSPKAPKTTNIHAQAAPGGNQLQTAWQKPQAAKRHTL</sequence>
<protein>
    <submittedName>
        <fullName evidence="3">Uncharacterized protein</fullName>
    </submittedName>
</protein>
<name>A0A4D6KPT9_VIGUN</name>
<dbReference type="AlphaFoldDB" id="A0A4D6KPT9"/>
<feature type="transmembrane region" description="Helical" evidence="2">
    <location>
        <begin position="38"/>
        <end position="59"/>
    </location>
</feature>
<reference evidence="3 4" key="1">
    <citation type="submission" date="2019-04" db="EMBL/GenBank/DDBJ databases">
        <title>An improved genome assembly and genetic linkage map for asparagus bean, Vigna unguiculata ssp. sesquipedialis.</title>
        <authorList>
            <person name="Xia Q."/>
            <person name="Zhang R."/>
            <person name="Dong Y."/>
        </authorList>
    </citation>
    <scope>NUCLEOTIDE SEQUENCE [LARGE SCALE GENOMIC DNA]</scope>
    <source>
        <tissue evidence="3">Leaf</tissue>
    </source>
</reference>
<proteinExistence type="predicted"/>
<evidence type="ECO:0000313" key="4">
    <source>
        <dbReference type="Proteomes" id="UP000501690"/>
    </source>
</evidence>
<keyword evidence="2" id="KW-1133">Transmembrane helix</keyword>
<evidence type="ECO:0000256" key="2">
    <source>
        <dbReference type="SAM" id="Phobius"/>
    </source>
</evidence>
<accession>A0A4D6KPT9</accession>
<keyword evidence="2" id="KW-0812">Transmembrane</keyword>
<feature type="transmembrane region" description="Helical" evidence="2">
    <location>
        <begin position="71"/>
        <end position="94"/>
    </location>
</feature>
<dbReference type="EMBL" id="CP039345">
    <property type="protein sequence ID" value="QCD78690.1"/>
    <property type="molecule type" value="Genomic_DNA"/>
</dbReference>
<gene>
    <name evidence="3" type="ORF">DEO72_LG1g2326</name>
</gene>
<dbReference type="Proteomes" id="UP000501690">
    <property type="component" value="Linkage Group LG1"/>
</dbReference>
<evidence type="ECO:0000256" key="1">
    <source>
        <dbReference type="SAM" id="MobiDB-lite"/>
    </source>
</evidence>
<organism evidence="3 4">
    <name type="scientific">Vigna unguiculata</name>
    <name type="common">Cowpea</name>
    <dbReference type="NCBI Taxonomy" id="3917"/>
    <lineage>
        <taxon>Eukaryota</taxon>
        <taxon>Viridiplantae</taxon>
        <taxon>Streptophyta</taxon>
        <taxon>Embryophyta</taxon>
        <taxon>Tracheophyta</taxon>
        <taxon>Spermatophyta</taxon>
        <taxon>Magnoliopsida</taxon>
        <taxon>eudicotyledons</taxon>
        <taxon>Gunneridae</taxon>
        <taxon>Pentapetalae</taxon>
        <taxon>rosids</taxon>
        <taxon>fabids</taxon>
        <taxon>Fabales</taxon>
        <taxon>Fabaceae</taxon>
        <taxon>Papilionoideae</taxon>
        <taxon>50 kb inversion clade</taxon>
        <taxon>NPAAA clade</taxon>
        <taxon>indigoferoid/millettioid clade</taxon>
        <taxon>Phaseoleae</taxon>
        <taxon>Vigna</taxon>
    </lineage>
</organism>
<keyword evidence="2" id="KW-0472">Membrane</keyword>